<dbReference type="OrthoDB" id="1894923at2759"/>
<protein>
    <submittedName>
        <fullName evidence="3">Late embryogenesis abundant protein 1-like isoform X1</fullName>
    </submittedName>
</protein>
<keyword evidence="2" id="KW-1185">Reference proteome</keyword>
<evidence type="ECO:0000256" key="1">
    <source>
        <dbReference type="SAM" id="MobiDB-lite"/>
    </source>
</evidence>
<feature type="compositionally biased region" description="Polar residues" evidence="1">
    <location>
        <begin position="1"/>
        <end position="24"/>
    </location>
</feature>
<dbReference type="AlphaFoldDB" id="A0A6J1CDY7"/>
<accession>A0A6J1CDY7</accession>
<dbReference type="PANTHER" id="PTHR34191">
    <property type="entry name" value="LATE EMBRYOGENESIS ABUNDANT PROTEIN (LEA) FAMILY PROTEIN"/>
    <property type="match status" value="1"/>
</dbReference>
<name>A0A6J1CDY7_MOMCH</name>
<dbReference type="GeneID" id="111009834"/>
<evidence type="ECO:0000313" key="2">
    <source>
        <dbReference type="Proteomes" id="UP000504603"/>
    </source>
</evidence>
<reference evidence="3" key="1">
    <citation type="submission" date="2025-08" db="UniProtKB">
        <authorList>
            <consortium name="RefSeq"/>
        </authorList>
    </citation>
    <scope>IDENTIFICATION</scope>
    <source>
        <strain evidence="3">OHB3-1</strain>
    </source>
</reference>
<organism evidence="2 3">
    <name type="scientific">Momordica charantia</name>
    <name type="common">Bitter gourd</name>
    <name type="synonym">Balsam pear</name>
    <dbReference type="NCBI Taxonomy" id="3673"/>
    <lineage>
        <taxon>Eukaryota</taxon>
        <taxon>Viridiplantae</taxon>
        <taxon>Streptophyta</taxon>
        <taxon>Embryophyta</taxon>
        <taxon>Tracheophyta</taxon>
        <taxon>Spermatophyta</taxon>
        <taxon>Magnoliopsida</taxon>
        <taxon>eudicotyledons</taxon>
        <taxon>Gunneridae</taxon>
        <taxon>Pentapetalae</taxon>
        <taxon>rosids</taxon>
        <taxon>fabids</taxon>
        <taxon>Cucurbitales</taxon>
        <taxon>Cucurbitaceae</taxon>
        <taxon>Momordiceae</taxon>
        <taxon>Momordica</taxon>
    </lineage>
</organism>
<dbReference type="PANTHER" id="PTHR34191:SF20">
    <property type="entry name" value="LATE EMBRYOGENESIS ABUNDANT PROTEIN (LEA) FAMILY PROTEIN"/>
    <property type="match status" value="1"/>
</dbReference>
<sequence length="101" mass="10948">MSNIQQSLNAGQTKGQTQSSSVQARTEEWMEATKNTTHELNSSDSNSAQLSAQPHQQSNSPHQQQQKEAAGFLQQTGEKMVNMAQGAVDTVKDTLGMGDKK</sequence>
<dbReference type="KEGG" id="mcha:111009834"/>
<dbReference type="Proteomes" id="UP000504603">
    <property type="component" value="Unplaced"/>
</dbReference>
<feature type="compositionally biased region" description="Low complexity" evidence="1">
    <location>
        <begin position="53"/>
        <end position="66"/>
    </location>
</feature>
<proteinExistence type="predicted"/>
<dbReference type="RefSeq" id="XP_022138743.1">
    <property type="nucleotide sequence ID" value="XM_022283051.1"/>
</dbReference>
<dbReference type="InterPro" id="IPR039624">
    <property type="entry name" value="LEA1/2/D7/KIN2"/>
</dbReference>
<evidence type="ECO:0000313" key="3">
    <source>
        <dbReference type="RefSeq" id="XP_022138743.1"/>
    </source>
</evidence>
<feature type="compositionally biased region" description="Polar residues" evidence="1">
    <location>
        <begin position="33"/>
        <end position="52"/>
    </location>
</feature>
<feature type="region of interest" description="Disordered" evidence="1">
    <location>
        <begin position="1"/>
        <end position="78"/>
    </location>
</feature>
<gene>
    <name evidence="3" type="primary">LOC111009834</name>
</gene>